<gene>
    <name evidence="1" type="ORF">TWF481_000505</name>
</gene>
<keyword evidence="2" id="KW-1185">Reference proteome</keyword>
<accession>A0AAV9WMR4</accession>
<comment type="caution">
    <text evidence="1">The sequence shown here is derived from an EMBL/GenBank/DDBJ whole genome shotgun (WGS) entry which is preliminary data.</text>
</comment>
<dbReference type="Proteomes" id="UP001370758">
    <property type="component" value="Unassembled WGS sequence"/>
</dbReference>
<dbReference type="EMBL" id="JAVHJL010000001">
    <property type="protein sequence ID" value="KAK6511590.1"/>
    <property type="molecule type" value="Genomic_DNA"/>
</dbReference>
<organism evidence="1 2">
    <name type="scientific">Arthrobotrys musiformis</name>
    <dbReference type="NCBI Taxonomy" id="47236"/>
    <lineage>
        <taxon>Eukaryota</taxon>
        <taxon>Fungi</taxon>
        <taxon>Dikarya</taxon>
        <taxon>Ascomycota</taxon>
        <taxon>Pezizomycotina</taxon>
        <taxon>Orbiliomycetes</taxon>
        <taxon>Orbiliales</taxon>
        <taxon>Orbiliaceae</taxon>
        <taxon>Arthrobotrys</taxon>
    </lineage>
</organism>
<name>A0AAV9WMR4_9PEZI</name>
<sequence>MLLIPTPPGPLPLLPPMQRTLHMKFLQKTQEDCNKLAERFRTYCSHTQHICRELTNMRSWNTYQEEKLLIAREAELLHMYCQLSDEVVRIRKHMEEVGHTAWAGCDGDINPACRCWMASKADSANEVEMKKKKEFGGWEFSVPDGKRSFLDNKEEILAVGRRAENAVYIVIRGPEELPASAVGDPQLMMNLVGENALKFYEVIARRTGKRLVEDSYFTSD</sequence>
<evidence type="ECO:0000313" key="1">
    <source>
        <dbReference type="EMBL" id="KAK6511590.1"/>
    </source>
</evidence>
<evidence type="ECO:0000313" key="2">
    <source>
        <dbReference type="Proteomes" id="UP001370758"/>
    </source>
</evidence>
<protein>
    <submittedName>
        <fullName evidence="1">Uncharacterized protein</fullName>
    </submittedName>
</protein>
<dbReference type="AlphaFoldDB" id="A0AAV9WMR4"/>
<reference evidence="1 2" key="1">
    <citation type="submission" date="2023-08" db="EMBL/GenBank/DDBJ databases">
        <authorList>
            <person name="Palmer J.M."/>
        </authorList>
    </citation>
    <scope>NUCLEOTIDE SEQUENCE [LARGE SCALE GENOMIC DNA]</scope>
    <source>
        <strain evidence="1 2">TWF481</strain>
    </source>
</reference>
<proteinExistence type="predicted"/>